<keyword evidence="2" id="KW-1133">Transmembrane helix</keyword>
<keyword evidence="4" id="KW-1185">Reference proteome</keyword>
<accession>A0ABP1E5L0</accession>
<dbReference type="EMBL" id="OZ037951">
    <property type="protein sequence ID" value="CAL1714524.1"/>
    <property type="molecule type" value="Genomic_DNA"/>
</dbReference>
<evidence type="ECO:0000256" key="1">
    <source>
        <dbReference type="SAM" id="MobiDB-lite"/>
    </source>
</evidence>
<evidence type="ECO:0000256" key="2">
    <source>
        <dbReference type="SAM" id="Phobius"/>
    </source>
</evidence>
<protein>
    <submittedName>
        <fullName evidence="3">Uncharacterized protein</fullName>
    </submittedName>
</protein>
<feature type="transmembrane region" description="Helical" evidence="2">
    <location>
        <begin position="63"/>
        <end position="89"/>
    </location>
</feature>
<evidence type="ECO:0000313" key="4">
    <source>
        <dbReference type="Proteomes" id="UP001497453"/>
    </source>
</evidence>
<keyword evidence="2" id="KW-0472">Membrane</keyword>
<feature type="compositionally biased region" description="Polar residues" evidence="1">
    <location>
        <begin position="122"/>
        <end position="132"/>
    </location>
</feature>
<keyword evidence="2" id="KW-0812">Transmembrane</keyword>
<dbReference type="Proteomes" id="UP001497453">
    <property type="component" value="Chromosome 8"/>
</dbReference>
<evidence type="ECO:0000313" key="3">
    <source>
        <dbReference type="EMBL" id="CAL1714524.1"/>
    </source>
</evidence>
<proteinExistence type="predicted"/>
<feature type="region of interest" description="Disordered" evidence="1">
    <location>
        <begin position="98"/>
        <end position="132"/>
    </location>
</feature>
<feature type="transmembrane region" description="Helical" evidence="2">
    <location>
        <begin position="21"/>
        <end position="43"/>
    </location>
</feature>
<gene>
    <name evidence="3" type="ORF">GFSPODELE1_LOCUS9808</name>
</gene>
<name>A0ABP1E5L0_9APHY</name>
<reference evidence="4" key="1">
    <citation type="submission" date="2024-04" db="EMBL/GenBank/DDBJ databases">
        <authorList>
            <person name="Shaw F."/>
            <person name="Minotto A."/>
        </authorList>
    </citation>
    <scope>NUCLEOTIDE SEQUENCE [LARGE SCALE GENOMIC DNA]</scope>
</reference>
<organism evidence="3 4">
    <name type="scientific">Somion occarium</name>
    <dbReference type="NCBI Taxonomy" id="3059160"/>
    <lineage>
        <taxon>Eukaryota</taxon>
        <taxon>Fungi</taxon>
        <taxon>Dikarya</taxon>
        <taxon>Basidiomycota</taxon>
        <taxon>Agaricomycotina</taxon>
        <taxon>Agaricomycetes</taxon>
        <taxon>Polyporales</taxon>
        <taxon>Cerrenaceae</taxon>
        <taxon>Somion</taxon>
    </lineage>
</organism>
<sequence length="217" mass="23635">MPSSYSPKSLSDWIKPSRNEAIARLRTNAIALVALFIVTHLAPLPSLWTAFHVVSTRAEVGPIWWALCVIETLMLAVLGTNIVQCSYALQYPSTKIRPPPSTPTKFMPQSPASKTPRRLGITPTSTPQPQRTFNASYITSPISTPSRTLNYTIPPSAGSPFDTFLDTSTSSLPGSPNPILSSPLAAYRGKHSSNIGRAFDGDLLSRLTRHDDDDDED</sequence>